<evidence type="ECO:0000313" key="1">
    <source>
        <dbReference type="EMBL" id="KAI4303366.1"/>
    </source>
</evidence>
<comment type="caution">
    <text evidence="1">The sequence shown here is derived from an EMBL/GenBank/DDBJ whole genome shotgun (WGS) entry which is preliminary data.</text>
</comment>
<protein>
    <submittedName>
        <fullName evidence="1">Uncharacterized protein</fullName>
    </submittedName>
</protein>
<gene>
    <name evidence="1" type="ORF">MLD38_039008</name>
</gene>
<proteinExistence type="predicted"/>
<keyword evidence="2" id="KW-1185">Reference proteome</keyword>
<name>A0ACB9L278_9MYRT</name>
<sequence>MPVRLSKFADTITKWFGLTMSSCTDLWFTVTWCMKNESGRLLIVFPLGIADDLLLLSSQDVAMKIISFAQQCSRAVCVLSSTGSVSTVTLRQSSSPGGTVTYEGRYEILSLSGLLLLCRGLLVAVTPVQTVVGSFSWGNLKPENKKREGPSSISSSCLAVRPRNPTSTSLDQKLSDVLVGMWPDDSQPVDIDNVHDIDLMRG</sequence>
<organism evidence="1 2">
    <name type="scientific">Melastoma candidum</name>
    <dbReference type="NCBI Taxonomy" id="119954"/>
    <lineage>
        <taxon>Eukaryota</taxon>
        <taxon>Viridiplantae</taxon>
        <taxon>Streptophyta</taxon>
        <taxon>Embryophyta</taxon>
        <taxon>Tracheophyta</taxon>
        <taxon>Spermatophyta</taxon>
        <taxon>Magnoliopsida</taxon>
        <taxon>eudicotyledons</taxon>
        <taxon>Gunneridae</taxon>
        <taxon>Pentapetalae</taxon>
        <taxon>rosids</taxon>
        <taxon>malvids</taxon>
        <taxon>Myrtales</taxon>
        <taxon>Melastomataceae</taxon>
        <taxon>Melastomatoideae</taxon>
        <taxon>Melastomateae</taxon>
        <taxon>Melastoma</taxon>
    </lineage>
</organism>
<dbReference type="Proteomes" id="UP001057402">
    <property type="component" value="Chromosome 12"/>
</dbReference>
<reference evidence="2" key="1">
    <citation type="journal article" date="2023" name="Front. Plant Sci.">
        <title>Chromosomal-level genome assembly of Melastoma candidum provides insights into trichome evolution.</title>
        <authorList>
            <person name="Zhong Y."/>
            <person name="Wu W."/>
            <person name="Sun C."/>
            <person name="Zou P."/>
            <person name="Liu Y."/>
            <person name="Dai S."/>
            <person name="Zhou R."/>
        </authorList>
    </citation>
    <scope>NUCLEOTIDE SEQUENCE [LARGE SCALE GENOMIC DNA]</scope>
</reference>
<evidence type="ECO:0000313" key="2">
    <source>
        <dbReference type="Proteomes" id="UP001057402"/>
    </source>
</evidence>
<accession>A0ACB9L278</accession>
<dbReference type="EMBL" id="CM042891">
    <property type="protein sequence ID" value="KAI4303366.1"/>
    <property type="molecule type" value="Genomic_DNA"/>
</dbReference>